<evidence type="ECO:0000313" key="1">
    <source>
        <dbReference type="EMBL" id="QQM44973.1"/>
    </source>
</evidence>
<dbReference type="RefSeq" id="WP_200399784.1">
    <property type="nucleotide sequence ID" value="NZ_CP066831.1"/>
</dbReference>
<protein>
    <submittedName>
        <fullName evidence="1">Uncharacterized protein</fullName>
    </submittedName>
</protein>
<gene>
    <name evidence="1" type="ORF">JEQ17_39950</name>
</gene>
<dbReference type="EMBL" id="CP066831">
    <property type="protein sequence ID" value="QQM44973.1"/>
    <property type="molecule type" value="Genomic_DNA"/>
</dbReference>
<proteinExistence type="predicted"/>
<keyword evidence="2" id="KW-1185">Reference proteome</keyword>
<sequence>MTASSQTPHGTEPPPLIHVPTAQALSLVRQYDGLAVEEMAGAAQEQTRAEHRADARARLADERARLAEVQFLQERIATLSTFKGQLDGIRRMLAGRPGDDLVYVDEVLQAADGNDPRATAPLSVSWDGLVMGPSGDTDRENTLVPCTTAHGAQTFLVLDDDKRLQLGEQLLATLHTTENCHTPGCGTSAEDLDASAPSVSGWVCVQVAGTDGPARWWCNAWCANSAITAAGTELAALDRAAAVDPNEPAPCLPAPDMDTMALPAIAETANDASEAGHGYGDAAGGAR</sequence>
<dbReference type="AlphaFoldDB" id="A0A7T7L1Y9"/>
<name>A0A7T7L1Y9_9ACTN</name>
<evidence type="ECO:0000313" key="2">
    <source>
        <dbReference type="Proteomes" id="UP000595636"/>
    </source>
</evidence>
<organism evidence="1 2">
    <name type="scientific">Streptomyces liliifuscus</name>
    <dbReference type="NCBI Taxonomy" id="2797636"/>
    <lineage>
        <taxon>Bacteria</taxon>
        <taxon>Bacillati</taxon>
        <taxon>Actinomycetota</taxon>
        <taxon>Actinomycetes</taxon>
        <taxon>Kitasatosporales</taxon>
        <taxon>Streptomycetaceae</taxon>
        <taxon>Streptomyces</taxon>
    </lineage>
</organism>
<dbReference type="Proteomes" id="UP000595636">
    <property type="component" value="Chromosome"/>
</dbReference>
<accession>A0A7T7L1Y9</accession>
<dbReference type="KEGG" id="slf:JEQ17_39950"/>
<reference evidence="1 2" key="1">
    <citation type="submission" date="2020-12" db="EMBL/GenBank/DDBJ databases">
        <title>A novel species.</title>
        <authorList>
            <person name="Li K."/>
        </authorList>
    </citation>
    <scope>NUCLEOTIDE SEQUENCE [LARGE SCALE GENOMIC DNA]</scope>
    <source>
        <strain evidence="1 2">ZYC-3</strain>
    </source>
</reference>